<accession>A0AAV4R531</accession>
<reference evidence="1 2" key="1">
    <citation type="submission" date="2021-06" db="EMBL/GenBank/DDBJ databases">
        <title>Caerostris extrusa draft genome.</title>
        <authorList>
            <person name="Kono N."/>
            <person name="Arakawa K."/>
        </authorList>
    </citation>
    <scope>NUCLEOTIDE SEQUENCE [LARGE SCALE GENOMIC DNA]</scope>
</reference>
<comment type="caution">
    <text evidence="1">The sequence shown here is derived from an EMBL/GenBank/DDBJ whole genome shotgun (WGS) entry which is preliminary data.</text>
</comment>
<proteinExistence type="predicted"/>
<keyword evidence="2" id="KW-1185">Reference proteome</keyword>
<sequence>MDYKYQRVKLNPHHPGHPDNGGTTSKKFFAGSHRTARVFDDVTHSGILRASVRGSFGHDFCSPLPTFSAPACVLCSSHPDCFCPKVVGKRDHPYQSRSVEHGRFFRDMF</sequence>
<dbReference type="AlphaFoldDB" id="A0AAV4R531"/>
<name>A0AAV4R531_CAEEX</name>
<protein>
    <submittedName>
        <fullName evidence="1">Uncharacterized protein</fullName>
    </submittedName>
</protein>
<dbReference type="Proteomes" id="UP001054945">
    <property type="component" value="Unassembled WGS sequence"/>
</dbReference>
<evidence type="ECO:0000313" key="2">
    <source>
        <dbReference type="Proteomes" id="UP001054945"/>
    </source>
</evidence>
<dbReference type="EMBL" id="BPLR01007394">
    <property type="protein sequence ID" value="GIY16600.1"/>
    <property type="molecule type" value="Genomic_DNA"/>
</dbReference>
<gene>
    <name evidence="1" type="ORF">CEXT_309311</name>
</gene>
<evidence type="ECO:0000313" key="1">
    <source>
        <dbReference type="EMBL" id="GIY16600.1"/>
    </source>
</evidence>
<organism evidence="1 2">
    <name type="scientific">Caerostris extrusa</name>
    <name type="common">Bark spider</name>
    <name type="synonym">Caerostris bankana</name>
    <dbReference type="NCBI Taxonomy" id="172846"/>
    <lineage>
        <taxon>Eukaryota</taxon>
        <taxon>Metazoa</taxon>
        <taxon>Ecdysozoa</taxon>
        <taxon>Arthropoda</taxon>
        <taxon>Chelicerata</taxon>
        <taxon>Arachnida</taxon>
        <taxon>Araneae</taxon>
        <taxon>Araneomorphae</taxon>
        <taxon>Entelegynae</taxon>
        <taxon>Araneoidea</taxon>
        <taxon>Araneidae</taxon>
        <taxon>Caerostris</taxon>
    </lineage>
</organism>